<reference evidence="1 2" key="1">
    <citation type="journal article" date="2015" name="Sci. Rep.">
        <title>The power of single molecule real-time sequencing technology in the de novo assembly of a eukaryotic genome.</title>
        <authorList>
            <person name="Sakai H."/>
            <person name="Naito K."/>
            <person name="Ogiso-Tanaka E."/>
            <person name="Takahashi Y."/>
            <person name="Iseki K."/>
            <person name="Muto C."/>
            <person name="Satou K."/>
            <person name="Teruya K."/>
            <person name="Shiroma A."/>
            <person name="Shimoji M."/>
            <person name="Hirano T."/>
            <person name="Itoh T."/>
            <person name="Kaga A."/>
            <person name="Tomooka N."/>
        </authorList>
    </citation>
    <scope>NUCLEOTIDE SEQUENCE [LARGE SCALE GENOMIC DNA]</scope>
    <source>
        <strain evidence="2">cv. Shumari</strain>
    </source>
</reference>
<name>A0A0S3T539_PHAAN</name>
<organism evidence="1 2">
    <name type="scientific">Vigna angularis var. angularis</name>
    <dbReference type="NCBI Taxonomy" id="157739"/>
    <lineage>
        <taxon>Eukaryota</taxon>
        <taxon>Viridiplantae</taxon>
        <taxon>Streptophyta</taxon>
        <taxon>Embryophyta</taxon>
        <taxon>Tracheophyta</taxon>
        <taxon>Spermatophyta</taxon>
        <taxon>Magnoliopsida</taxon>
        <taxon>eudicotyledons</taxon>
        <taxon>Gunneridae</taxon>
        <taxon>Pentapetalae</taxon>
        <taxon>rosids</taxon>
        <taxon>fabids</taxon>
        <taxon>Fabales</taxon>
        <taxon>Fabaceae</taxon>
        <taxon>Papilionoideae</taxon>
        <taxon>50 kb inversion clade</taxon>
        <taxon>NPAAA clade</taxon>
        <taxon>indigoferoid/millettioid clade</taxon>
        <taxon>Phaseoleae</taxon>
        <taxon>Vigna</taxon>
    </lineage>
</organism>
<dbReference type="EMBL" id="AP015043">
    <property type="protein sequence ID" value="BAU00156.1"/>
    <property type="molecule type" value="Genomic_DNA"/>
</dbReference>
<dbReference type="Proteomes" id="UP000291084">
    <property type="component" value="Chromosome 10"/>
</dbReference>
<feature type="non-terminal residue" evidence="1">
    <location>
        <position position="1"/>
    </location>
</feature>
<gene>
    <name evidence="1" type="primary">Vigan.10G172300</name>
    <name evidence="1" type="ORF">VIGAN_10172300</name>
</gene>
<evidence type="ECO:0000313" key="1">
    <source>
        <dbReference type="EMBL" id="BAU00156.1"/>
    </source>
</evidence>
<accession>A0A0S3T539</accession>
<protein>
    <submittedName>
        <fullName evidence="1">Uncharacterized protein</fullName>
    </submittedName>
</protein>
<sequence>SSSLKQTILFFSFYPLKFISSSFFKSILTSQQVEANTYIISFSFLTKSTSIEANTALLKHFPPTLFLYLYTLSCACINLNSWFILKKFLECCTAPYSGCLLSKGSRKFYESMRQKICHDK</sequence>
<dbReference type="AlphaFoldDB" id="A0A0S3T539"/>
<evidence type="ECO:0000313" key="2">
    <source>
        <dbReference type="Proteomes" id="UP000291084"/>
    </source>
</evidence>
<proteinExistence type="predicted"/>
<keyword evidence="2" id="KW-1185">Reference proteome</keyword>